<dbReference type="EMBL" id="CM009755">
    <property type="protein sequence ID" value="PUZ47670.1"/>
    <property type="molecule type" value="Genomic_DNA"/>
</dbReference>
<evidence type="ECO:0000313" key="2">
    <source>
        <dbReference type="EMBL" id="PUZ47670.1"/>
    </source>
</evidence>
<protein>
    <submittedName>
        <fullName evidence="2">Uncharacterized protein</fullName>
    </submittedName>
</protein>
<gene>
    <name evidence="2" type="ORF">GQ55_7G185300</name>
</gene>
<dbReference type="Proteomes" id="UP000244336">
    <property type="component" value="Chromosome 7"/>
</dbReference>
<accession>A0A2T7CWF7</accession>
<evidence type="ECO:0000313" key="3">
    <source>
        <dbReference type="Proteomes" id="UP000244336"/>
    </source>
</evidence>
<feature type="region of interest" description="Disordered" evidence="1">
    <location>
        <begin position="1"/>
        <end position="24"/>
    </location>
</feature>
<feature type="compositionally biased region" description="Polar residues" evidence="1">
    <location>
        <begin position="1"/>
        <end position="12"/>
    </location>
</feature>
<keyword evidence="3" id="KW-1185">Reference proteome</keyword>
<dbReference type="Gramene" id="PUZ47670">
    <property type="protein sequence ID" value="PUZ47670"/>
    <property type="gene ID" value="GQ55_7G185300"/>
</dbReference>
<organism evidence="2 3">
    <name type="scientific">Panicum hallii var. hallii</name>
    <dbReference type="NCBI Taxonomy" id="1504633"/>
    <lineage>
        <taxon>Eukaryota</taxon>
        <taxon>Viridiplantae</taxon>
        <taxon>Streptophyta</taxon>
        <taxon>Embryophyta</taxon>
        <taxon>Tracheophyta</taxon>
        <taxon>Spermatophyta</taxon>
        <taxon>Magnoliopsida</taxon>
        <taxon>Liliopsida</taxon>
        <taxon>Poales</taxon>
        <taxon>Poaceae</taxon>
        <taxon>PACMAD clade</taxon>
        <taxon>Panicoideae</taxon>
        <taxon>Panicodae</taxon>
        <taxon>Paniceae</taxon>
        <taxon>Panicinae</taxon>
        <taxon>Panicum</taxon>
        <taxon>Panicum sect. Panicum</taxon>
    </lineage>
</organism>
<dbReference type="OrthoDB" id="681426at2759"/>
<evidence type="ECO:0000256" key="1">
    <source>
        <dbReference type="SAM" id="MobiDB-lite"/>
    </source>
</evidence>
<sequence>MAAKQTINSFEQSKVHTGMPEPTTIPGNIENLQGRMEDLGSTGDKSLLASKPLLRKTGGRDIYAQHSLQYLYTNDKHINESIEFFGILLTVKFLQPHVKDGWLLDAVIDAYAYIANVEDSFTSVITTTQSQDLSEDRGDFDPKQERTWICRIGHRCATRQMKRDPDSELLSRCTTLPR</sequence>
<reference evidence="2 3" key="1">
    <citation type="submission" date="2018-04" db="EMBL/GenBank/DDBJ databases">
        <title>WGS assembly of Panicum hallii var. hallii HAL2.</title>
        <authorList>
            <person name="Lovell J."/>
            <person name="Jenkins J."/>
            <person name="Lowry D."/>
            <person name="Mamidi S."/>
            <person name="Sreedasyam A."/>
            <person name="Weng X."/>
            <person name="Barry K."/>
            <person name="Bonette J."/>
            <person name="Campitelli B."/>
            <person name="Daum C."/>
            <person name="Gordon S."/>
            <person name="Gould B."/>
            <person name="Lipzen A."/>
            <person name="MacQueen A."/>
            <person name="Palacio-Mejia J."/>
            <person name="Plott C."/>
            <person name="Shakirov E."/>
            <person name="Shu S."/>
            <person name="Yoshinaga Y."/>
            <person name="Zane M."/>
            <person name="Rokhsar D."/>
            <person name="Grimwood J."/>
            <person name="Schmutz J."/>
            <person name="Juenger T."/>
        </authorList>
    </citation>
    <scope>NUCLEOTIDE SEQUENCE [LARGE SCALE GENOMIC DNA]</scope>
    <source>
        <strain evidence="3">cv. HAL2</strain>
    </source>
</reference>
<name>A0A2T7CWF7_9POAL</name>
<proteinExistence type="predicted"/>
<dbReference type="AlphaFoldDB" id="A0A2T7CWF7"/>